<accession>A0ABU3RBF9</accession>
<dbReference type="RefSeq" id="WP_315951182.1">
    <property type="nucleotide sequence ID" value="NZ_JAWCUD010000002.1"/>
</dbReference>
<evidence type="ECO:0000313" key="2">
    <source>
        <dbReference type="Proteomes" id="UP001260980"/>
    </source>
</evidence>
<evidence type="ECO:0000313" key="1">
    <source>
        <dbReference type="EMBL" id="MDU0201421.1"/>
    </source>
</evidence>
<comment type="caution">
    <text evidence="1">The sequence shown here is derived from an EMBL/GenBank/DDBJ whole genome shotgun (WGS) entry which is preliminary data.</text>
</comment>
<reference evidence="1 2" key="1">
    <citation type="submission" date="2023-10" db="EMBL/GenBank/DDBJ databases">
        <title>Paenibacillus strain PFR10 Genome sequencing and assembly.</title>
        <authorList>
            <person name="Kim I."/>
        </authorList>
    </citation>
    <scope>NUCLEOTIDE SEQUENCE [LARGE SCALE GENOMIC DNA]</scope>
    <source>
        <strain evidence="1 2">PFR10</strain>
    </source>
</reference>
<dbReference type="Proteomes" id="UP001260980">
    <property type="component" value="Unassembled WGS sequence"/>
</dbReference>
<organism evidence="1 2">
    <name type="scientific">Paenibacillus violae</name>
    <dbReference type="NCBI Taxonomy" id="3077234"/>
    <lineage>
        <taxon>Bacteria</taxon>
        <taxon>Bacillati</taxon>
        <taxon>Bacillota</taxon>
        <taxon>Bacilli</taxon>
        <taxon>Bacillales</taxon>
        <taxon>Paenibacillaceae</taxon>
        <taxon>Paenibacillus</taxon>
    </lineage>
</organism>
<protein>
    <submittedName>
        <fullName evidence="1">Uncharacterized protein</fullName>
    </submittedName>
</protein>
<sequence>MKWKQELLWVKRNEYGIALRIEEERPAGVSDAEIDCESLEDEQIIKPIDSMAAFASLNRYFALIENTKLTLEQAEEAVKTLCHVYGAANEEELFERGEPELIETYKQLKNEIFAESKRISKILCV</sequence>
<proteinExistence type="predicted"/>
<dbReference type="EMBL" id="JAWCUD010000002">
    <property type="protein sequence ID" value="MDU0201421.1"/>
    <property type="molecule type" value="Genomic_DNA"/>
</dbReference>
<keyword evidence="2" id="KW-1185">Reference proteome</keyword>
<name>A0ABU3RBF9_9BACL</name>
<gene>
    <name evidence="1" type="ORF">RQP52_09985</name>
</gene>